<dbReference type="InterPro" id="IPR025686">
    <property type="entry name" value="Glucos_trans_II"/>
</dbReference>
<accession>A0A6M0CTD3</accession>
<feature type="transmembrane region" description="Helical" evidence="1">
    <location>
        <begin position="12"/>
        <end position="29"/>
    </location>
</feature>
<feature type="transmembrane region" description="Helical" evidence="1">
    <location>
        <begin position="325"/>
        <end position="343"/>
    </location>
</feature>
<dbReference type="Proteomes" id="UP000482634">
    <property type="component" value="Unassembled WGS sequence"/>
</dbReference>
<comment type="caution">
    <text evidence="3">The sequence shown here is derived from an EMBL/GenBank/DDBJ whole genome shotgun (WGS) entry which is preliminary data.</text>
</comment>
<evidence type="ECO:0000313" key="3">
    <source>
        <dbReference type="EMBL" id="NER64962.1"/>
    </source>
</evidence>
<feature type="transmembrane region" description="Helical" evidence="1">
    <location>
        <begin position="153"/>
        <end position="183"/>
    </location>
</feature>
<proteinExistence type="predicted"/>
<accession>A0A6B3NNI5</accession>
<dbReference type="Proteomes" id="UP000480410">
    <property type="component" value="Unassembled WGS sequence"/>
</dbReference>
<feature type="transmembrane region" description="Helical" evidence="1">
    <location>
        <begin position="350"/>
        <end position="369"/>
    </location>
</feature>
<dbReference type="EMBL" id="JAAHBU010000205">
    <property type="protein sequence ID" value="NER64962.1"/>
    <property type="molecule type" value="Genomic_DNA"/>
</dbReference>
<evidence type="ECO:0008006" key="6">
    <source>
        <dbReference type="Google" id="ProtNLM"/>
    </source>
</evidence>
<name>A0A6B3NNI5_9PSED</name>
<feature type="transmembrane region" description="Helical" evidence="1">
    <location>
        <begin position="130"/>
        <end position="146"/>
    </location>
</feature>
<dbReference type="Pfam" id="PF14264">
    <property type="entry name" value="Glucos_trans_II"/>
    <property type="match status" value="1"/>
</dbReference>
<dbReference type="EMBL" id="JAAHBV010000283">
    <property type="protein sequence ID" value="NER60761.1"/>
    <property type="molecule type" value="Genomic_DNA"/>
</dbReference>
<evidence type="ECO:0000256" key="1">
    <source>
        <dbReference type="SAM" id="Phobius"/>
    </source>
</evidence>
<protein>
    <recommendedName>
        <fullName evidence="6">Glucosyltransferase domain-containing protein</fullName>
    </recommendedName>
</protein>
<keyword evidence="1" id="KW-0812">Transmembrane</keyword>
<sequence length="505" mass="56236">MMWSDRILTHKEVLRVFAALSLLYLYPIIHADYAYIDDNWRALSLAEDAWRHHGRILLELLYRGMTFSAGMVNIFPLPLLISALALAVAMTRLTFWLFQQPRLSSCLVVLPVLCNPFYLGNLTYQYDGPGMNLALVAVIYAITLRIERAFWRGLVAAALIAITLGLYQLIVGVFVGLCIVEYVVGVRNRVHAGELLGLLAQRIAQLIGGSVLYFLSAYQWVIHDRGVWIPLSAGWGEAVAGRFVTAMEQLTLLVTPGNSPVVLSVLLLGVVGFVQVMRYIPELPGSTRARVAIAGLYLLSVPALIIGVPGIMLFFVWPVLDARNFIGFSTVLMFVFFLGHHVLGWIRPRLQLLLVVPTLLMFSLCYAYGQVIIAKKELAFAMAGFIARDIVSQEALASVKTFYYIGPRTGGNWLPRAYPAKQAMPLLEHVLSSGSTLLQTHFLPRLGITNVIDGDRTALERRVGAQQQPVLDSKFYSIYLADDTGFIVMKEISDLENYKDNWPGL</sequence>
<feature type="transmembrane region" description="Helical" evidence="1">
    <location>
        <begin position="67"/>
        <end position="91"/>
    </location>
</feature>
<keyword evidence="5" id="KW-1185">Reference proteome</keyword>
<keyword evidence="1" id="KW-1133">Transmembrane helix</keyword>
<feature type="transmembrane region" description="Helical" evidence="1">
    <location>
        <begin position="292"/>
        <end position="319"/>
    </location>
</feature>
<reference evidence="4 5" key="1">
    <citation type="submission" date="2020-02" db="EMBL/GenBank/DDBJ databases">
        <title>Broccoli isolated Pseudomonas sp.</title>
        <authorList>
            <person name="Fujikawa T."/>
            <person name="Sawada H."/>
        </authorList>
    </citation>
    <scope>NUCLEOTIDE SEQUENCE [LARGE SCALE GENOMIC DNA]</scope>
    <source>
        <strain evidence="3 5">MAFF212427</strain>
        <strain evidence="2 4">MAFF212428</strain>
    </source>
</reference>
<keyword evidence="1" id="KW-0472">Membrane</keyword>
<feature type="transmembrane region" description="Helical" evidence="1">
    <location>
        <begin position="259"/>
        <end position="280"/>
    </location>
</feature>
<gene>
    <name evidence="2" type="ORF">G3435_13760</name>
    <name evidence="3" type="ORF">G3436_15160</name>
</gene>
<organism evidence="3 5">
    <name type="scientific">Pseudomonas brassicae</name>
    <dbReference type="NCBI Taxonomy" id="2708063"/>
    <lineage>
        <taxon>Bacteria</taxon>
        <taxon>Pseudomonadati</taxon>
        <taxon>Pseudomonadota</taxon>
        <taxon>Gammaproteobacteria</taxon>
        <taxon>Pseudomonadales</taxon>
        <taxon>Pseudomonadaceae</taxon>
        <taxon>Pseudomonas</taxon>
    </lineage>
</organism>
<evidence type="ECO:0000313" key="5">
    <source>
        <dbReference type="Proteomes" id="UP000482634"/>
    </source>
</evidence>
<dbReference type="AlphaFoldDB" id="A0A6B3NNI5"/>
<evidence type="ECO:0000313" key="4">
    <source>
        <dbReference type="Proteomes" id="UP000480410"/>
    </source>
</evidence>
<feature type="transmembrane region" description="Helical" evidence="1">
    <location>
        <begin position="103"/>
        <end position="124"/>
    </location>
</feature>
<evidence type="ECO:0000313" key="2">
    <source>
        <dbReference type="EMBL" id="NER60761.1"/>
    </source>
</evidence>